<dbReference type="GO" id="GO:0030915">
    <property type="term" value="C:Smc5-Smc6 complex"/>
    <property type="evidence" value="ECO:0007669"/>
    <property type="project" value="TreeGrafter"/>
</dbReference>
<gene>
    <name evidence="5" type="primary">SMC5</name>
    <name evidence="5" type="ORF">NBO_2g0009</name>
</gene>
<dbReference type="HOGENOM" id="CLU_004969_2_1_1"/>
<sequence length="690" mass="79622">MRRIREGCEYGDKGVYGDNLMDMDNLNTPLNYANPNTLPNNQPLNNNFIYIDDLLTPYDSTSLDNDSNLYFDLNRKKQQIMNNSIEIKSKFDSLEDKKKKINEEGERRLELLKRYHLDTYNAVIWLRDNKSLFSKEIIEPTFLHLNITNEKFTPEIEVFLSFILMTSFICKDPNDFIKFMKKMKDEKNLRINAIEEIKGYNTDGGSKVGKGNSNLTNNNNNTLFKSLGFDGVILDFINVRNETKDFLIAHGHFDSIPLTKSLLNDKNIFEKSSIKRFAMNSKFFEIKRSRYNDKDFIIHSSSINPKNLFTKKIDTTEIENELKKLDFDRKINEMDLNKILNEIEDLNLKINIKKKEKNSFDKDLNFIKISLDDKGNDDVIEIVKDKDDTLNTTQIPQSLNTTQPNISLSTQMKLLPNTIEELNSEIIKEKTQLKFINVSEESKIEYENKKNQLDKIANELENTTNTKKSYEDRIKEIKKGVIKELVNLTEKIDKEFQKLFKEMGCEGKIEFVYEKNGGCVNGGSSKVGGKVGDNSKGGSKVGDNHNDHSLNNINDTNLNNNTNTSPTLPCKNWKLNILVKFREKEKLEILSSFRQSGGEKSVSTILFLLALQKVDTSPFRLVDEINQGMDKDNEKSILNILFKMNLNEKTQFFIISPKLVEGLDYNENMKIIILFSDQPGAVKRAFLRGR</sequence>
<dbReference type="AlphaFoldDB" id="R0KZ86"/>
<feature type="non-terminal residue" evidence="5">
    <location>
        <position position="690"/>
    </location>
</feature>
<dbReference type="Gene3D" id="3.40.50.300">
    <property type="entry name" value="P-loop containing nucleotide triphosphate hydrolases"/>
    <property type="match status" value="1"/>
</dbReference>
<organism evidence="5 6">
    <name type="scientific">Nosema bombycis (strain CQ1 / CVCC 102059)</name>
    <name type="common">Microsporidian parasite</name>
    <name type="synonym">Pebrine of silkworm</name>
    <dbReference type="NCBI Taxonomy" id="578461"/>
    <lineage>
        <taxon>Eukaryota</taxon>
        <taxon>Fungi</taxon>
        <taxon>Fungi incertae sedis</taxon>
        <taxon>Microsporidia</taxon>
        <taxon>Nosematidae</taxon>
        <taxon>Nosema</taxon>
    </lineage>
</organism>
<evidence type="ECO:0000313" key="6">
    <source>
        <dbReference type="Proteomes" id="UP000016927"/>
    </source>
</evidence>
<evidence type="ECO:0000256" key="1">
    <source>
        <dbReference type="ARBA" id="ARBA00010171"/>
    </source>
</evidence>
<dbReference type="GO" id="GO:0005634">
    <property type="term" value="C:nucleus"/>
    <property type="evidence" value="ECO:0007669"/>
    <property type="project" value="TreeGrafter"/>
</dbReference>
<dbReference type="Proteomes" id="UP000016927">
    <property type="component" value="Unassembled WGS sequence"/>
</dbReference>
<accession>R0KZ86</accession>
<evidence type="ECO:0000313" key="5">
    <source>
        <dbReference type="EMBL" id="EOB15517.1"/>
    </source>
</evidence>
<dbReference type="PANTHER" id="PTHR45916:SF1">
    <property type="entry name" value="STRUCTURAL MAINTENANCE OF CHROMOSOMES PROTEIN 5"/>
    <property type="match status" value="1"/>
</dbReference>
<dbReference type="OrthoDB" id="10254973at2759"/>
<dbReference type="GO" id="GO:0003697">
    <property type="term" value="F:single-stranded DNA binding"/>
    <property type="evidence" value="ECO:0007669"/>
    <property type="project" value="TreeGrafter"/>
</dbReference>
<evidence type="ECO:0000256" key="3">
    <source>
        <dbReference type="ARBA" id="ARBA00023054"/>
    </source>
</evidence>
<dbReference type="VEuPathDB" id="MicrosporidiaDB:NBO_2g0009"/>
<dbReference type="STRING" id="578461.R0KZ86"/>
<protein>
    <recommendedName>
        <fullName evidence="2">Structural maintenance of chromosomes protein 5</fullName>
    </recommendedName>
</protein>
<evidence type="ECO:0000256" key="4">
    <source>
        <dbReference type="SAM" id="Coils"/>
    </source>
</evidence>
<dbReference type="InterPro" id="IPR027417">
    <property type="entry name" value="P-loop_NTPase"/>
</dbReference>
<comment type="similarity">
    <text evidence="1">Belongs to the SMC family. SMC5 subfamily.</text>
</comment>
<name>R0KZ86_NOSB1</name>
<feature type="coiled-coil region" evidence="4">
    <location>
        <begin position="439"/>
        <end position="480"/>
    </location>
</feature>
<dbReference type="PANTHER" id="PTHR45916">
    <property type="entry name" value="STRUCTURAL MAINTENANCE OF CHROMOSOMES PROTEIN 5"/>
    <property type="match status" value="1"/>
</dbReference>
<proteinExistence type="inferred from homology"/>
<dbReference type="SUPFAM" id="SSF52540">
    <property type="entry name" value="P-loop containing nucleoside triphosphate hydrolases"/>
    <property type="match status" value="1"/>
</dbReference>
<reference evidence="5 6" key="1">
    <citation type="journal article" date="2013" name="BMC Genomics">
        <title>Comparative genomics of parasitic silkworm microsporidia reveal an association between genome expansion and host adaptation.</title>
        <authorList>
            <person name="Pan G."/>
            <person name="Xu J."/>
            <person name="Li T."/>
            <person name="Xia Q."/>
            <person name="Liu S.L."/>
            <person name="Zhang G."/>
            <person name="Li S."/>
            <person name="Li C."/>
            <person name="Liu H."/>
            <person name="Yang L."/>
            <person name="Liu T."/>
            <person name="Zhang X."/>
            <person name="Wu Z."/>
            <person name="Fan W."/>
            <person name="Dang X."/>
            <person name="Xiang H."/>
            <person name="Tao M."/>
            <person name="Li Y."/>
            <person name="Hu J."/>
            <person name="Li Z."/>
            <person name="Lin L."/>
            <person name="Luo J."/>
            <person name="Geng L."/>
            <person name="Wang L."/>
            <person name="Long M."/>
            <person name="Wan Y."/>
            <person name="He N."/>
            <person name="Zhang Z."/>
            <person name="Lu C."/>
            <person name="Keeling P.J."/>
            <person name="Wang J."/>
            <person name="Xiang Z."/>
            <person name="Zhou Z."/>
        </authorList>
    </citation>
    <scope>NUCLEOTIDE SEQUENCE [LARGE SCALE GENOMIC DNA]</scope>
    <source>
        <strain evidence="6">CQ1 / CVCC 102059</strain>
    </source>
</reference>
<keyword evidence="6" id="KW-1185">Reference proteome</keyword>
<keyword evidence="3 4" id="KW-0175">Coiled coil</keyword>
<evidence type="ECO:0000256" key="2">
    <source>
        <dbReference type="ARBA" id="ARBA00018687"/>
    </source>
</evidence>
<dbReference type="EMBL" id="KB908910">
    <property type="protein sequence ID" value="EOB15517.1"/>
    <property type="molecule type" value="Genomic_DNA"/>
</dbReference>
<dbReference type="GO" id="GO:0000724">
    <property type="term" value="P:double-strand break repair via homologous recombination"/>
    <property type="evidence" value="ECO:0007669"/>
    <property type="project" value="TreeGrafter"/>
</dbReference>